<dbReference type="GO" id="GO:0005737">
    <property type="term" value="C:cytoplasm"/>
    <property type="evidence" value="ECO:0007669"/>
    <property type="project" value="TreeGrafter"/>
</dbReference>
<dbReference type="PANTHER" id="PTHR46134:SF3">
    <property type="entry name" value="ARFGAP WITH FG REPEATS 1"/>
    <property type="match status" value="1"/>
</dbReference>
<feature type="region of interest" description="Disordered" evidence="6">
    <location>
        <begin position="263"/>
        <end position="283"/>
    </location>
</feature>
<dbReference type="PROSITE" id="PS50115">
    <property type="entry name" value="ARFGAP"/>
    <property type="match status" value="1"/>
</dbReference>
<dbReference type="GO" id="GO:0016020">
    <property type="term" value="C:membrane"/>
    <property type="evidence" value="ECO:0007669"/>
    <property type="project" value="TreeGrafter"/>
</dbReference>
<dbReference type="GO" id="GO:0008270">
    <property type="term" value="F:zinc ion binding"/>
    <property type="evidence" value="ECO:0007669"/>
    <property type="project" value="UniProtKB-KW"/>
</dbReference>
<dbReference type="InterPro" id="IPR038508">
    <property type="entry name" value="ArfGAP_dom_sf"/>
</dbReference>
<protein>
    <recommendedName>
        <fullName evidence="7">Arf-GAP domain-containing protein</fullName>
    </recommendedName>
</protein>
<evidence type="ECO:0000256" key="2">
    <source>
        <dbReference type="ARBA" id="ARBA00022737"/>
    </source>
</evidence>
<dbReference type="InterPro" id="IPR052248">
    <property type="entry name" value="Arf-GAP_FG-repeat_protein"/>
</dbReference>
<gene>
    <name evidence="8" type="ORF">PSYICH_LOCUS15197</name>
</gene>
<dbReference type="OrthoDB" id="6036at2759"/>
<dbReference type="InterPro" id="IPR001164">
    <property type="entry name" value="ArfGAP_dom"/>
</dbReference>
<keyword evidence="1" id="KW-0479">Metal-binding</keyword>
<dbReference type="SMART" id="SM00105">
    <property type="entry name" value="ArfGap"/>
    <property type="match status" value="1"/>
</dbReference>
<feature type="region of interest" description="Disordered" evidence="6">
    <location>
        <begin position="303"/>
        <end position="355"/>
    </location>
</feature>
<keyword evidence="3 5" id="KW-0863">Zinc-finger</keyword>
<name>A0A9P0DBZ8_9CUCU</name>
<evidence type="ECO:0000313" key="9">
    <source>
        <dbReference type="Proteomes" id="UP001153636"/>
    </source>
</evidence>
<evidence type="ECO:0000256" key="3">
    <source>
        <dbReference type="ARBA" id="ARBA00022771"/>
    </source>
</evidence>
<dbReference type="InterPro" id="IPR037278">
    <property type="entry name" value="ARFGAP/RecO"/>
</dbReference>
<dbReference type="SUPFAM" id="SSF57863">
    <property type="entry name" value="ArfGap/RecO-like zinc finger"/>
    <property type="match status" value="1"/>
</dbReference>
<dbReference type="PANTHER" id="PTHR46134">
    <property type="entry name" value="DRONGO, ISOFORM F"/>
    <property type="match status" value="1"/>
</dbReference>
<feature type="compositionally biased region" description="Low complexity" evidence="6">
    <location>
        <begin position="307"/>
        <end position="348"/>
    </location>
</feature>
<evidence type="ECO:0000259" key="7">
    <source>
        <dbReference type="PROSITE" id="PS50115"/>
    </source>
</evidence>
<dbReference type="Proteomes" id="UP001153636">
    <property type="component" value="Chromosome 9"/>
</dbReference>
<evidence type="ECO:0000256" key="6">
    <source>
        <dbReference type="SAM" id="MobiDB-lite"/>
    </source>
</evidence>
<accession>A0A9P0DBZ8</accession>
<proteinExistence type="predicted"/>
<dbReference type="GO" id="GO:0005096">
    <property type="term" value="F:GTPase activator activity"/>
    <property type="evidence" value="ECO:0007669"/>
    <property type="project" value="InterPro"/>
</dbReference>
<dbReference type="PRINTS" id="PR00405">
    <property type="entry name" value="REVINTRACTNG"/>
</dbReference>
<keyword evidence="2" id="KW-0677">Repeat</keyword>
<reference evidence="8" key="1">
    <citation type="submission" date="2022-01" db="EMBL/GenBank/DDBJ databases">
        <authorList>
            <person name="King R."/>
        </authorList>
    </citation>
    <scope>NUCLEOTIDE SEQUENCE</scope>
</reference>
<dbReference type="AlphaFoldDB" id="A0A9P0DBZ8"/>
<feature type="compositionally biased region" description="Polar residues" evidence="6">
    <location>
        <begin position="263"/>
        <end position="281"/>
    </location>
</feature>
<keyword evidence="4" id="KW-0862">Zinc</keyword>
<dbReference type="CDD" id="cd08838">
    <property type="entry name" value="ArfGap_AGFG"/>
    <property type="match status" value="1"/>
</dbReference>
<dbReference type="EMBL" id="OV651821">
    <property type="protein sequence ID" value="CAH1115574.1"/>
    <property type="molecule type" value="Genomic_DNA"/>
</dbReference>
<organism evidence="8 9">
    <name type="scientific">Psylliodes chrysocephalus</name>
    <dbReference type="NCBI Taxonomy" id="3402493"/>
    <lineage>
        <taxon>Eukaryota</taxon>
        <taxon>Metazoa</taxon>
        <taxon>Ecdysozoa</taxon>
        <taxon>Arthropoda</taxon>
        <taxon>Hexapoda</taxon>
        <taxon>Insecta</taxon>
        <taxon>Pterygota</taxon>
        <taxon>Neoptera</taxon>
        <taxon>Endopterygota</taxon>
        <taxon>Coleoptera</taxon>
        <taxon>Polyphaga</taxon>
        <taxon>Cucujiformia</taxon>
        <taxon>Chrysomeloidea</taxon>
        <taxon>Chrysomelidae</taxon>
        <taxon>Galerucinae</taxon>
        <taxon>Alticini</taxon>
        <taxon>Psylliodes</taxon>
    </lineage>
</organism>
<sequence length="458" mass="49881">MASSRRKQDEKNLKTLRELGALPLNKYCFDCNQRGPTYVNVTIGSFVCTKCSGMLRGITPPHRVKSISMATFTNEEIDILKSRGNDYCRQVWLGLYEGTPPSTNGDETSIRDFMIEKYEKRRYYLDPVNVKPVEECKAPKINGIQVLPTQRPRPEVNRNNNATRNSLNNLNINNINNTTITNNMQTNGFVADFDRADIFTGAGTTITNGITIKGQQQHHHQNDFANFDNNAVFNSSSIGSNATPGLPIPATFNNNGWNKSNTSANLNGSLNSTNGTPTLNGTAAPVEDRYAALKDLDNEFKTQKNGSVDWTSSANSSSSNGSLYSSPTPTGSVYSSPSSHSSIFGSPSQGQFMTAFPSNQDPNIPEAVSNPFNMNGGAVNWSNVAATNGMQSVQQQQQQPFANPFRDTVKSNGYTNNFQPIAFPTNGIPLAVNGTNGWTPNPFKVGGPTAMNSNNPFL</sequence>
<keyword evidence="9" id="KW-1185">Reference proteome</keyword>
<feature type="domain" description="Arf-GAP" evidence="7">
    <location>
        <begin position="10"/>
        <end position="135"/>
    </location>
</feature>
<evidence type="ECO:0000256" key="1">
    <source>
        <dbReference type="ARBA" id="ARBA00022723"/>
    </source>
</evidence>
<evidence type="ECO:0000256" key="5">
    <source>
        <dbReference type="PROSITE-ProRule" id="PRU00288"/>
    </source>
</evidence>
<dbReference type="Pfam" id="PF01412">
    <property type="entry name" value="ArfGap"/>
    <property type="match status" value="1"/>
</dbReference>
<dbReference type="Gene3D" id="1.10.220.150">
    <property type="entry name" value="Arf GTPase activating protein"/>
    <property type="match status" value="1"/>
</dbReference>
<evidence type="ECO:0000256" key="4">
    <source>
        <dbReference type="ARBA" id="ARBA00022833"/>
    </source>
</evidence>
<dbReference type="FunFam" id="1.10.220.150:FF:000005">
    <property type="entry name" value="Arf-GAP domain and FG repeat-containing protein 1"/>
    <property type="match status" value="1"/>
</dbReference>
<evidence type="ECO:0000313" key="8">
    <source>
        <dbReference type="EMBL" id="CAH1115574.1"/>
    </source>
</evidence>